<evidence type="ECO:0000259" key="10">
    <source>
        <dbReference type="PROSITE" id="PS50125"/>
    </source>
</evidence>
<evidence type="ECO:0000256" key="8">
    <source>
        <dbReference type="SAM" id="Coils"/>
    </source>
</evidence>
<evidence type="ECO:0000256" key="4">
    <source>
        <dbReference type="ARBA" id="ARBA00022989"/>
    </source>
</evidence>
<proteinExistence type="inferred from homology"/>
<keyword evidence="2 9" id="KW-0812">Transmembrane</keyword>
<dbReference type="AlphaFoldDB" id="A0A7C3PL39"/>
<comment type="similarity">
    <text evidence="7">Belongs to the adenylyl cyclase class-4/guanylyl cyclase family.</text>
</comment>
<dbReference type="InterPro" id="IPR001054">
    <property type="entry name" value="A/G_cyclase"/>
</dbReference>
<dbReference type="GO" id="GO:0004016">
    <property type="term" value="F:adenylate cyclase activity"/>
    <property type="evidence" value="ECO:0007669"/>
    <property type="project" value="UniProtKB-ARBA"/>
</dbReference>
<dbReference type="CDD" id="cd07302">
    <property type="entry name" value="CHD"/>
    <property type="match status" value="1"/>
</dbReference>
<dbReference type="InterPro" id="IPR050401">
    <property type="entry name" value="Cyclic_nucleotide_synthase"/>
</dbReference>
<evidence type="ECO:0000256" key="2">
    <source>
        <dbReference type="ARBA" id="ARBA00022692"/>
    </source>
</evidence>
<dbReference type="PROSITE" id="PS50125">
    <property type="entry name" value="GUANYLATE_CYCLASE_2"/>
    <property type="match status" value="1"/>
</dbReference>
<keyword evidence="6 7" id="KW-0456">Lyase</keyword>
<keyword evidence="4 9" id="KW-1133">Transmembrane helix</keyword>
<dbReference type="InterPro" id="IPR018297">
    <property type="entry name" value="A/G_cyclase_CS"/>
</dbReference>
<keyword evidence="8" id="KW-0175">Coiled coil</keyword>
<evidence type="ECO:0000313" key="11">
    <source>
        <dbReference type="EMBL" id="HFM96657.1"/>
    </source>
</evidence>
<dbReference type="Gene3D" id="3.30.70.1230">
    <property type="entry name" value="Nucleotide cyclase"/>
    <property type="match status" value="1"/>
</dbReference>
<evidence type="ECO:0000256" key="1">
    <source>
        <dbReference type="ARBA" id="ARBA00004370"/>
    </source>
</evidence>
<sequence>MPVRSSQVHSSHRLTVLYITSLSAIALFSILGQVLVQHMLRRQAQDNQIISLAQHQQQLSQRLSKNILAVGFAPNPEVKQEQAAALQQTIVAWQTSRERLAQIATQPNQPQRWKQQIAKMLMLIDSCSDDLLVASQMSLNALSPTPQQRLSRLVTVRQLLATEKHFVHEMDRVIEQSIAQSQQGINQLKSIEMGLLSLTILMLLTEGFFIFRPAVRQIQQSLDALATSLQETQATAQQLAIEQEKSERLLLNILPEPIAHRLKQETTAIADGFNEATVLFADIVGFTQLSAHLPPEKLVALLNTIFSSFDELAAEHGLEKIKTIGDAYMVVGGLPEPNPDHAKQVAEMAIAMLGAIAQFNREHQQNFSIRIGINSGPVVAGVIGIKKFIYDLWGDTVNIASRMESHGIPDQIQVSEATYQALKDQFDFTERGLIPVKGKGEMKTYLLHSKRCIAAAT</sequence>
<keyword evidence="5 9" id="KW-0472">Membrane</keyword>
<name>A0A7C3PL39_9CYAN</name>
<evidence type="ECO:0000256" key="7">
    <source>
        <dbReference type="RuleBase" id="RU000405"/>
    </source>
</evidence>
<dbReference type="SUPFAM" id="SSF55073">
    <property type="entry name" value="Nucleotide cyclase"/>
    <property type="match status" value="1"/>
</dbReference>
<gene>
    <name evidence="11" type="ORF">ENR64_02625</name>
</gene>
<dbReference type="PROSITE" id="PS00452">
    <property type="entry name" value="GUANYLATE_CYCLASE_1"/>
    <property type="match status" value="1"/>
</dbReference>
<reference evidence="11" key="1">
    <citation type="journal article" date="2020" name="mSystems">
        <title>Genome- and Community-Level Interaction Insights into Carbon Utilization and Element Cycling Functions of Hydrothermarchaeota in Hydrothermal Sediment.</title>
        <authorList>
            <person name="Zhou Z."/>
            <person name="Liu Y."/>
            <person name="Xu W."/>
            <person name="Pan J."/>
            <person name="Luo Z.H."/>
            <person name="Li M."/>
        </authorList>
    </citation>
    <scope>NUCLEOTIDE SEQUENCE [LARGE SCALE GENOMIC DNA]</scope>
    <source>
        <strain evidence="11">SpSt-418</strain>
    </source>
</reference>
<feature type="domain" description="Guanylate cyclase" evidence="10">
    <location>
        <begin position="277"/>
        <end position="404"/>
    </location>
</feature>
<accession>A0A7C3PL39</accession>
<evidence type="ECO:0000256" key="9">
    <source>
        <dbReference type="SAM" id="Phobius"/>
    </source>
</evidence>
<comment type="caution">
    <text evidence="11">The sequence shown here is derived from an EMBL/GenBank/DDBJ whole genome shotgun (WGS) entry which is preliminary data.</text>
</comment>
<dbReference type="PANTHER" id="PTHR11920:SF335">
    <property type="entry name" value="GUANYLATE CYCLASE"/>
    <property type="match status" value="1"/>
</dbReference>
<comment type="subcellular location">
    <subcellularLocation>
        <location evidence="1">Membrane</location>
    </subcellularLocation>
</comment>
<dbReference type="InterPro" id="IPR029787">
    <property type="entry name" value="Nucleotide_cyclase"/>
</dbReference>
<evidence type="ECO:0000256" key="5">
    <source>
        <dbReference type="ARBA" id="ARBA00023136"/>
    </source>
</evidence>
<dbReference type="Pfam" id="PF00211">
    <property type="entry name" value="Guanylate_cyc"/>
    <property type="match status" value="1"/>
</dbReference>
<protein>
    <submittedName>
        <fullName evidence="11">Adenylate/guanylate cyclase domain-containing protein</fullName>
    </submittedName>
</protein>
<feature type="transmembrane region" description="Helical" evidence="9">
    <location>
        <begin position="193"/>
        <end position="211"/>
    </location>
</feature>
<dbReference type="GO" id="GO:0009190">
    <property type="term" value="P:cyclic nucleotide biosynthetic process"/>
    <property type="evidence" value="ECO:0007669"/>
    <property type="project" value="InterPro"/>
</dbReference>
<dbReference type="GO" id="GO:0035556">
    <property type="term" value="P:intracellular signal transduction"/>
    <property type="evidence" value="ECO:0007669"/>
    <property type="project" value="InterPro"/>
</dbReference>
<evidence type="ECO:0000256" key="3">
    <source>
        <dbReference type="ARBA" id="ARBA00022741"/>
    </source>
</evidence>
<dbReference type="EMBL" id="DSRU01000039">
    <property type="protein sequence ID" value="HFM96657.1"/>
    <property type="molecule type" value="Genomic_DNA"/>
</dbReference>
<dbReference type="SMART" id="SM00044">
    <property type="entry name" value="CYCc"/>
    <property type="match status" value="1"/>
</dbReference>
<dbReference type="GO" id="GO:0000166">
    <property type="term" value="F:nucleotide binding"/>
    <property type="evidence" value="ECO:0007669"/>
    <property type="project" value="UniProtKB-KW"/>
</dbReference>
<organism evidence="11">
    <name type="scientific">Oscillatoriales cyanobacterium SpSt-418</name>
    <dbReference type="NCBI Taxonomy" id="2282169"/>
    <lineage>
        <taxon>Bacteria</taxon>
        <taxon>Bacillati</taxon>
        <taxon>Cyanobacteriota</taxon>
        <taxon>Cyanophyceae</taxon>
        <taxon>Oscillatoriophycideae</taxon>
        <taxon>Oscillatoriales</taxon>
    </lineage>
</organism>
<keyword evidence="3" id="KW-0547">Nucleotide-binding</keyword>
<dbReference type="FunFam" id="3.30.70.1230:FF:000036">
    <property type="entry name" value="Adenylate/guanylate cyclase catalytic domain protein"/>
    <property type="match status" value="1"/>
</dbReference>
<dbReference type="PANTHER" id="PTHR11920">
    <property type="entry name" value="GUANYLYL CYCLASE"/>
    <property type="match status" value="1"/>
</dbReference>
<dbReference type="GO" id="GO:0016020">
    <property type="term" value="C:membrane"/>
    <property type="evidence" value="ECO:0007669"/>
    <property type="project" value="UniProtKB-SubCell"/>
</dbReference>
<feature type="coiled-coil region" evidence="8">
    <location>
        <begin position="222"/>
        <end position="249"/>
    </location>
</feature>
<feature type="transmembrane region" description="Helical" evidence="9">
    <location>
        <begin position="15"/>
        <end position="36"/>
    </location>
</feature>
<evidence type="ECO:0000256" key="6">
    <source>
        <dbReference type="ARBA" id="ARBA00023239"/>
    </source>
</evidence>